<dbReference type="PANTHER" id="PTHR32552">
    <property type="entry name" value="FERRICHROME IRON RECEPTOR-RELATED"/>
    <property type="match status" value="1"/>
</dbReference>
<dbReference type="InterPro" id="IPR012910">
    <property type="entry name" value="Plug_dom"/>
</dbReference>
<dbReference type="Gene3D" id="2.170.130.10">
    <property type="entry name" value="TonB-dependent receptor, plug domain"/>
    <property type="match status" value="1"/>
</dbReference>
<accession>A0A2X1QIW9</accession>
<evidence type="ECO:0000259" key="3">
    <source>
        <dbReference type="Pfam" id="PF07715"/>
    </source>
</evidence>
<dbReference type="InterPro" id="IPR039426">
    <property type="entry name" value="TonB-dep_rcpt-like"/>
</dbReference>
<feature type="chain" id="PRO_5015867792" evidence="2">
    <location>
        <begin position="34"/>
        <end position="308"/>
    </location>
</feature>
<dbReference type="InterPro" id="IPR037066">
    <property type="entry name" value="Plug_dom_sf"/>
</dbReference>
<dbReference type="SUPFAM" id="SSF56935">
    <property type="entry name" value="Porins"/>
    <property type="match status" value="1"/>
</dbReference>
<protein>
    <submittedName>
        <fullName evidence="4">Putative TonB-dependent receptor</fullName>
    </submittedName>
</protein>
<feature type="domain" description="TonB-dependent receptor plug" evidence="3">
    <location>
        <begin position="87"/>
        <end position="177"/>
    </location>
</feature>
<organism evidence="4 5">
    <name type="scientific">Klebsiella pneumoniae</name>
    <dbReference type="NCBI Taxonomy" id="573"/>
    <lineage>
        <taxon>Bacteria</taxon>
        <taxon>Pseudomonadati</taxon>
        <taxon>Pseudomonadota</taxon>
        <taxon>Gammaproteobacteria</taxon>
        <taxon>Enterobacterales</taxon>
        <taxon>Enterobacteriaceae</taxon>
        <taxon>Klebsiella/Raoultella group</taxon>
        <taxon>Klebsiella</taxon>
        <taxon>Klebsiella pneumoniae complex</taxon>
    </lineage>
</organism>
<dbReference type="Proteomes" id="UP000251123">
    <property type="component" value="Unassembled WGS sequence"/>
</dbReference>
<feature type="compositionally biased region" description="Polar residues" evidence="1">
    <location>
        <begin position="299"/>
        <end position="308"/>
    </location>
</feature>
<dbReference type="Pfam" id="PF07715">
    <property type="entry name" value="Plug"/>
    <property type="match status" value="1"/>
</dbReference>
<keyword evidence="2" id="KW-0732">Signal</keyword>
<dbReference type="PANTHER" id="PTHR32552:SF82">
    <property type="entry name" value="FCUA PROTEIN"/>
    <property type="match status" value="1"/>
</dbReference>
<reference evidence="4 5" key="1">
    <citation type="submission" date="2018-06" db="EMBL/GenBank/DDBJ databases">
        <authorList>
            <consortium name="Pathogen Informatics"/>
            <person name="Doyle S."/>
        </authorList>
    </citation>
    <scope>NUCLEOTIDE SEQUENCE [LARGE SCALE GENOMIC DNA]</scope>
    <source>
        <strain evidence="4 5">NCTC9601</strain>
    </source>
</reference>
<evidence type="ECO:0000313" key="4">
    <source>
        <dbReference type="EMBL" id="SPX56232.1"/>
    </source>
</evidence>
<proteinExistence type="predicted"/>
<feature type="signal peptide" evidence="2">
    <location>
        <begin position="1"/>
        <end position="33"/>
    </location>
</feature>
<dbReference type="InterPro" id="IPR010916">
    <property type="entry name" value="TonB_box_CS"/>
</dbReference>
<evidence type="ECO:0000313" key="5">
    <source>
        <dbReference type="Proteomes" id="UP000251123"/>
    </source>
</evidence>
<gene>
    <name evidence="4" type="primary">fcuA_1</name>
    <name evidence="4" type="ORF">NCTC9601_03423</name>
</gene>
<sequence>MGQIMHTTHYSSFPLRKTLLALAIGAASQTAMTADAAAAKQPGEETLIVEANETSDFKSGGDLVVPAFLDGQIAHGGRLGMLGEQKAMDVPFNVIGYTSKLIQDQQAKTIADVVSNDAGVQAVQGYGNFAETYRIRGFKLDGDDMTMGGLAGVVPRQVMDTQMLERVEIFKGLTACLTARQQRRRRDDYLEPKRAEDLPTARVGVDYTSDSQVGGTLDLGRRFGDNNQFGARVNLVHREGEGAIDNDKRRTTLASLGLITAATVSAPRSISAIRRKRSTRYDGRQYQRRGFRSGAAGQQPKTTARSGL</sequence>
<feature type="region of interest" description="Disordered" evidence="1">
    <location>
        <begin position="276"/>
        <end position="308"/>
    </location>
</feature>
<dbReference type="GO" id="GO:0009279">
    <property type="term" value="C:cell outer membrane"/>
    <property type="evidence" value="ECO:0007669"/>
    <property type="project" value="TreeGrafter"/>
</dbReference>
<keyword evidence="4" id="KW-0675">Receptor</keyword>
<dbReference type="AlphaFoldDB" id="A0A2X1QIW9"/>
<dbReference type="EMBL" id="UASN01000021">
    <property type="protein sequence ID" value="SPX56232.1"/>
    <property type="molecule type" value="Genomic_DNA"/>
</dbReference>
<name>A0A2X1QIW9_KLEPN</name>
<dbReference type="PROSITE" id="PS00430">
    <property type="entry name" value="TONB_DEPENDENT_REC_1"/>
    <property type="match status" value="1"/>
</dbReference>
<dbReference type="GO" id="GO:0015344">
    <property type="term" value="F:siderophore uptake transmembrane transporter activity"/>
    <property type="evidence" value="ECO:0007669"/>
    <property type="project" value="TreeGrafter"/>
</dbReference>
<evidence type="ECO:0000256" key="2">
    <source>
        <dbReference type="SAM" id="SignalP"/>
    </source>
</evidence>
<evidence type="ECO:0000256" key="1">
    <source>
        <dbReference type="SAM" id="MobiDB-lite"/>
    </source>
</evidence>